<sequence length="419" mass="46283">MSASSPSEARLVAIVDSLTSGFQTLLSSLRAHRELEKTLRQRLEFAANEYEKIIAADGSDSEASVPTSQVVKHIREPLPESEDPETLDTVKQAKSHVRRYKMANHRAPANVARCPVAHKTLDPEDMEKDFTTPGVRGNLGCPFAKMASNGHPPDSSNCEDPIAAEFHQDIASARSAGTEQRPGQCPIRFLDQHSPEEVAQYFENHKHEIPRSHEICVRRYQGDESSVRQLDAKYGNLVNMIQGLGVKHKAYLPGKDRIEEPAKAPARTVETWAEDVSSQPTPPTHESQADPEEARLSRFEKPLREIRVGESPSRPWGISVPPDKEPTPSALQSDLGVDHHNLKPAPPSPNVQPRKCPVDHRQTKPSAQTASNEKEDTKDSTKTPTQIIFNGPVFFGYSAEQVAVLLQNTNLGNMKSSTT</sequence>
<feature type="region of interest" description="Disordered" evidence="1">
    <location>
        <begin position="257"/>
        <end position="384"/>
    </location>
</feature>
<reference evidence="2 3" key="1">
    <citation type="submission" date="2013-03" db="EMBL/GenBank/DDBJ databases">
        <title>The Genome Sequence of Exophiala aquamarina CBS 119918.</title>
        <authorList>
            <consortium name="The Broad Institute Genomics Platform"/>
            <person name="Cuomo C."/>
            <person name="de Hoog S."/>
            <person name="Gorbushina A."/>
            <person name="Walker B."/>
            <person name="Young S.K."/>
            <person name="Zeng Q."/>
            <person name="Gargeya S."/>
            <person name="Fitzgerald M."/>
            <person name="Haas B."/>
            <person name="Abouelleil A."/>
            <person name="Allen A.W."/>
            <person name="Alvarado L."/>
            <person name="Arachchi H.M."/>
            <person name="Berlin A.M."/>
            <person name="Chapman S.B."/>
            <person name="Gainer-Dewar J."/>
            <person name="Goldberg J."/>
            <person name="Griggs A."/>
            <person name="Gujja S."/>
            <person name="Hansen M."/>
            <person name="Howarth C."/>
            <person name="Imamovic A."/>
            <person name="Ireland A."/>
            <person name="Larimer J."/>
            <person name="McCowan C."/>
            <person name="Murphy C."/>
            <person name="Pearson M."/>
            <person name="Poon T.W."/>
            <person name="Priest M."/>
            <person name="Roberts A."/>
            <person name="Saif S."/>
            <person name="Shea T."/>
            <person name="Sisk P."/>
            <person name="Sykes S."/>
            <person name="Wortman J."/>
            <person name="Nusbaum C."/>
            <person name="Birren B."/>
        </authorList>
    </citation>
    <scope>NUCLEOTIDE SEQUENCE [LARGE SCALE GENOMIC DNA]</scope>
    <source>
        <strain evidence="2 3">CBS 119918</strain>
    </source>
</reference>
<dbReference type="RefSeq" id="XP_013260762.1">
    <property type="nucleotide sequence ID" value="XM_013405308.1"/>
</dbReference>
<dbReference type="OrthoDB" id="5343576at2759"/>
<dbReference type="AlphaFoldDB" id="A0A072PEH8"/>
<feature type="compositionally biased region" description="Basic and acidic residues" evidence="1">
    <location>
        <begin position="292"/>
        <end position="308"/>
    </location>
</feature>
<dbReference type="HOGENOM" id="CLU_027370_1_0_1"/>
<protein>
    <submittedName>
        <fullName evidence="2">Uncharacterized protein</fullName>
    </submittedName>
</protein>
<accession>A0A072PEH8</accession>
<keyword evidence="3" id="KW-1185">Reference proteome</keyword>
<dbReference type="EMBL" id="AMGV01000004">
    <property type="protein sequence ID" value="KEF58172.1"/>
    <property type="molecule type" value="Genomic_DNA"/>
</dbReference>
<proteinExistence type="predicted"/>
<dbReference type="VEuPathDB" id="FungiDB:A1O9_06098"/>
<evidence type="ECO:0000313" key="2">
    <source>
        <dbReference type="EMBL" id="KEF58172.1"/>
    </source>
</evidence>
<dbReference type="STRING" id="1182545.A0A072PEH8"/>
<name>A0A072PEH8_9EURO</name>
<evidence type="ECO:0000256" key="1">
    <source>
        <dbReference type="SAM" id="MobiDB-lite"/>
    </source>
</evidence>
<feature type="compositionally biased region" description="Basic and acidic residues" evidence="1">
    <location>
        <begin position="372"/>
        <end position="381"/>
    </location>
</feature>
<gene>
    <name evidence="2" type="ORF">A1O9_06098</name>
</gene>
<organism evidence="2 3">
    <name type="scientific">Exophiala aquamarina CBS 119918</name>
    <dbReference type="NCBI Taxonomy" id="1182545"/>
    <lineage>
        <taxon>Eukaryota</taxon>
        <taxon>Fungi</taxon>
        <taxon>Dikarya</taxon>
        <taxon>Ascomycota</taxon>
        <taxon>Pezizomycotina</taxon>
        <taxon>Eurotiomycetes</taxon>
        <taxon>Chaetothyriomycetidae</taxon>
        <taxon>Chaetothyriales</taxon>
        <taxon>Herpotrichiellaceae</taxon>
        <taxon>Exophiala</taxon>
    </lineage>
</organism>
<evidence type="ECO:0000313" key="3">
    <source>
        <dbReference type="Proteomes" id="UP000027920"/>
    </source>
</evidence>
<dbReference type="Proteomes" id="UP000027920">
    <property type="component" value="Unassembled WGS sequence"/>
</dbReference>
<comment type="caution">
    <text evidence="2">The sequence shown here is derived from an EMBL/GenBank/DDBJ whole genome shotgun (WGS) entry which is preliminary data.</text>
</comment>
<dbReference type="GeneID" id="25281015"/>